<feature type="compositionally biased region" description="Low complexity" evidence="1">
    <location>
        <begin position="508"/>
        <end position="527"/>
    </location>
</feature>
<protein>
    <recommendedName>
        <fullName evidence="4">Microtubule associated protein</fullName>
    </recommendedName>
</protein>
<organism evidence="2 3">
    <name type="scientific">Botryobasidium botryosum (strain FD-172 SS1)</name>
    <dbReference type="NCBI Taxonomy" id="930990"/>
    <lineage>
        <taxon>Eukaryota</taxon>
        <taxon>Fungi</taxon>
        <taxon>Dikarya</taxon>
        <taxon>Basidiomycota</taxon>
        <taxon>Agaricomycotina</taxon>
        <taxon>Agaricomycetes</taxon>
        <taxon>Cantharellales</taxon>
        <taxon>Botryobasidiaceae</taxon>
        <taxon>Botryobasidium</taxon>
    </lineage>
</organism>
<dbReference type="GO" id="GO:0051256">
    <property type="term" value="P:mitotic spindle midzone assembly"/>
    <property type="evidence" value="ECO:0007669"/>
    <property type="project" value="TreeGrafter"/>
</dbReference>
<proteinExistence type="predicted"/>
<feature type="compositionally biased region" description="Low complexity" evidence="1">
    <location>
        <begin position="643"/>
        <end position="666"/>
    </location>
</feature>
<dbReference type="PANTHER" id="PTHR19321:SF41">
    <property type="entry name" value="FASCETTO-RELATED"/>
    <property type="match status" value="1"/>
</dbReference>
<dbReference type="GO" id="GO:1990023">
    <property type="term" value="C:mitotic spindle midzone"/>
    <property type="evidence" value="ECO:0007669"/>
    <property type="project" value="TreeGrafter"/>
</dbReference>
<dbReference type="GO" id="GO:0008017">
    <property type="term" value="F:microtubule binding"/>
    <property type="evidence" value="ECO:0007669"/>
    <property type="project" value="InterPro"/>
</dbReference>
<reference evidence="3" key="1">
    <citation type="journal article" date="2014" name="Proc. Natl. Acad. Sci. U.S.A.">
        <title>Extensive sampling of basidiomycete genomes demonstrates inadequacy of the white-rot/brown-rot paradigm for wood decay fungi.</title>
        <authorList>
            <person name="Riley R."/>
            <person name="Salamov A.A."/>
            <person name="Brown D.W."/>
            <person name="Nagy L.G."/>
            <person name="Floudas D."/>
            <person name="Held B.W."/>
            <person name="Levasseur A."/>
            <person name="Lombard V."/>
            <person name="Morin E."/>
            <person name="Otillar R."/>
            <person name="Lindquist E.A."/>
            <person name="Sun H."/>
            <person name="LaButti K.M."/>
            <person name="Schmutz J."/>
            <person name="Jabbour D."/>
            <person name="Luo H."/>
            <person name="Baker S.E."/>
            <person name="Pisabarro A.G."/>
            <person name="Walton J.D."/>
            <person name="Blanchette R.A."/>
            <person name="Henrissat B."/>
            <person name="Martin F."/>
            <person name="Cullen D."/>
            <person name="Hibbett D.S."/>
            <person name="Grigoriev I.V."/>
        </authorList>
    </citation>
    <scope>NUCLEOTIDE SEQUENCE [LARGE SCALE GENOMIC DNA]</scope>
    <source>
        <strain evidence="3">FD-172 SS1</strain>
    </source>
</reference>
<feature type="compositionally biased region" description="Polar residues" evidence="1">
    <location>
        <begin position="537"/>
        <end position="546"/>
    </location>
</feature>
<feature type="compositionally biased region" description="Polar residues" evidence="1">
    <location>
        <begin position="614"/>
        <end position="626"/>
    </location>
</feature>
<name>A0A067MI27_BOTB1</name>
<accession>A0A067MI27</accession>
<dbReference type="Gene3D" id="1.20.58.1520">
    <property type="match status" value="1"/>
</dbReference>
<dbReference type="AlphaFoldDB" id="A0A067MI27"/>
<dbReference type="GO" id="GO:0005737">
    <property type="term" value="C:cytoplasm"/>
    <property type="evidence" value="ECO:0007669"/>
    <property type="project" value="TreeGrafter"/>
</dbReference>
<dbReference type="STRING" id="930990.A0A067MI27"/>
<dbReference type="HOGENOM" id="CLU_009812_0_0_1"/>
<feature type="region of interest" description="Disordered" evidence="1">
    <location>
        <begin position="643"/>
        <end position="687"/>
    </location>
</feature>
<dbReference type="Proteomes" id="UP000027195">
    <property type="component" value="Unassembled WGS sequence"/>
</dbReference>
<dbReference type="Pfam" id="PF03999">
    <property type="entry name" value="MAP65_ASE1"/>
    <property type="match status" value="1"/>
</dbReference>
<evidence type="ECO:0000256" key="1">
    <source>
        <dbReference type="SAM" id="MobiDB-lite"/>
    </source>
</evidence>
<feature type="region of interest" description="Disordered" evidence="1">
    <location>
        <begin position="496"/>
        <end position="570"/>
    </location>
</feature>
<sequence length="710" mass="78443">MSLTPSALLESLHDHLTTQTALLPALHAQLGLPPSALATELSTLRTILAEAVEAQIQARQKEVGEWVYKCEEIESDCTKLGKALGAHAKGLSTIGELRKQTVIPRRHEQLLTLQDKLRQLYQGKLEQLTTLSNRLTALTRTLGTGFFPPDILRPTRPRVSLTLSTSGDPSGDTANLLDVTPERFNKIEKELIRGKAEVTQRTENLTGLLREIAFTYEELELPHPPPPSTDAAANIHLAVLTRYMDRFFADSGDGIIELEGLDPNCEIIQWAEKYKIELDEEKERRENLIQDMYDQLEVLWKRLGVDADDIDMFIEGNRGIANANILAYEEELEKMLELKRQSMSEFISNAREEIQALWEELMLGPEERAEFSAFYDDEHTEELLVMHEEEIMKLKEERRTKLPILGSITKYFEICQEEKDLAAAAQDQSRLTGRGPRDPGRLLREEKMRKRVKKDKPRLEQELLVAVPTWEAANGRTFLISGCRMVDLLFESMEAGSTNKENKKKPQAGSATPATRARSTTPAASTGPPNPRKHAEPSSSVSQPSGPNKRPRLTTVHTPSAYGSGRNPLGSSVFHNAHGYNIPPVPSLPASVAKSQRAPTSGLPRPTSHVPSYASPTKSKMAYGSSNNGLGIGLPSMQRNVSASSYRTISGSSATSSSSRARTASNRSRRGSFKPRPSADGFAVAKRAGGPAVGVPAMFLSARVKEEEES</sequence>
<dbReference type="PANTHER" id="PTHR19321">
    <property type="entry name" value="PROTEIN REGULATOR OF CYTOKINESIS 1 PRC1-RELATED"/>
    <property type="match status" value="1"/>
</dbReference>
<evidence type="ECO:0008006" key="4">
    <source>
        <dbReference type="Google" id="ProtNLM"/>
    </source>
</evidence>
<dbReference type="InterPro" id="IPR007145">
    <property type="entry name" value="MAP65_Ase1_PRC1"/>
</dbReference>
<dbReference type="OrthoDB" id="642895at2759"/>
<dbReference type="FunCoup" id="A0A067MI27">
    <property type="interactions" value="243"/>
</dbReference>
<keyword evidence="3" id="KW-1185">Reference proteome</keyword>
<evidence type="ECO:0000313" key="3">
    <source>
        <dbReference type="Proteomes" id="UP000027195"/>
    </source>
</evidence>
<gene>
    <name evidence="2" type="ORF">BOTBODRAFT_57325</name>
</gene>
<dbReference type="InParanoid" id="A0A067MI27"/>
<feature type="region of interest" description="Disordered" evidence="1">
    <location>
        <begin position="588"/>
        <end position="626"/>
    </location>
</feature>
<dbReference type="EMBL" id="KL198057">
    <property type="protein sequence ID" value="KDQ11552.1"/>
    <property type="molecule type" value="Genomic_DNA"/>
</dbReference>
<evidence type="ECO:0000313" key="2">
    <source>
        <dbReference type="EMBL" id="KDQ11552.1"/>
    </source>
</evidence>